<reference evidence="4" key="1">
    <citation type="submission" date="2020-11" db="EMBL/GenBank/DDBJ databases">
        <title>Azospira restricta DSM 18626 genome sequence.</title>
        <authorList>
            <person name="Moe W.M."/>
        </authorList>
    </citation>
    <scope>NUCLEOTIDE SEQUENCE</scope>
    <source>
        <strain evidence="4">DSM 18626</strain>
    </source>
</reference>
<dbReference type="SUPFAM" id="SSF55073">
    <property type="entry name" value="Nucleotide cyclase"/>
    <property type="match status" value="1"/>
</dbReference>
<name>A0A974Y3Q0_9RHOO</name>
<dbReference type="PANTHER" id="PTHR44757:SF2">
    <property type="entry name" value="BIOFILM ARCHITECTURE MAINTENANCE PROTEIN MBAA"/>
    <property type="match status" value="1"/>
</dbReference>
<evidence type="ECO:0000313" key="5">
    <source>
        <dbReference type="Proteomes" id="UP000663444"/>
    </source>
</evidence>
<dbReference type="SMART" id="SM00267">
    <property type="entry name" value="GGDEF"/>
    <property type="match status" value="1"/>
</dbReference>
<dbReference type="Gene3D" id="3.30.70.270">
    <property type="match status" value="1"/>
</dbReference>
<sequence>MRQHAHRDKALASAVARTREDCLRQLADLAPSAGLSTIGAALLVALWLLGRTPHALLAAWLGTLLALGGGRFLFALAFRHRFRSAQARCWELGYALLAGLTGLCWGLLAWLPQPGADPGAAFVVVLVLCSVLLVGSTTLVASTPALAGFSAALGLPFLARALTMETQLALFFGVGLLIAAGVLASAVRSHRRTLLAAILGRNEIDALLQQQKVIFESAGEGIVFLKPAPDYVVSCNRRFAELFGYPHAAMIGMEPWRWHPNREQWKALVKASAPTITAGRPYHQVLRLQRADGTQFWSEVTGMAVTIGELRNGTVWIVSDITEQRAAEAALRVSEARFRDLVKLSSDLYWEQDAQFRFTHFDGPPELLARLPRTSILGRTRWEVDDISEVRGEAWQAHIATLQRHEPFRDFCYRIQGGDGAQAWLSVSGNPRFDETGNFIGYHGVTSDITLRVEAEERYRHLAYHDTLTRLPNRRLLTDRLDQAIRVASRRGSRLALLLLDLDGFKQINDRHGHAAGDRVLETVAMRLRETVRDADTVARMGGDEFVVLLHEIGDIDDAARVAEKILARVCEPIGDGEVAHTVGSSIGISVFPEHGDTPDALLHSADHAMYHGKSRGGRTARVFAGNAGG</sequence>
<dbReference type="RefSeq" id="WP_203387540.1">
    <property type="nucleotide sequence ID" value="NZ_CP064781.1"/>
</dbReference>
<dbReference type="GO" id="GO:0003824">
    <property type="term" value="F:catalytic activity"/>
    <property type="evidence" value="ECO:0007669"/>
    <property type="project" value="UniProtKB-ARBA"/>
</dbReference>
<keyword evidence="1" id="KW-1133">Transmembrane helix</keyword>
<dbReference type="InterPro" id="IPR052155">
    <property type="entry name" value="Biofilm_reg_signaling"/>
</dbReference>
<feature type="transmembrane region" description="Helical" evidence="1">
    <location>
        <begin position="168"/>
        <end position="187"/>
    </location>
</feature>
<dbReference type="InterPro" id="IPR000700">
    <property type="entry name" value="PAS-assoc_C"/>
</dbReference>
<feature type="transmembrane region" description="Helical" evidence="1">
    <location>
        <begin position="90"/>
        <end position="108"/>
    </location>
</feature>
<feature type="domain" description="PAC" evidence="2">
    <location>
        <begin position="282"/>
        <end position="333"/>
    </location>
</feature>
<dbReference type="AlphaFoldDB" id="A0A974Y3Q0"/>
<dbReference type="CDD" id="cd00130">
    <property type="entry name" value="PAS"/>
    <property type="match status" value="2"/>
</dbReference>
<dbReference type="NCBIfam" id="TIGR00254">
    <property type="entry name" value="GGDEF"/>
    <property type="match status" value="1"/>
</dbReference>
<dbReference type="SUPFAM" id="SSF55785">
    <property type="entry name" value="PYP-like sensor domain (PAS domain)"/>
    <property type="match status" value="2"/>
</dbReference>
<dbReference type="Gene3D" id="3.30.450.20">
    <property type="entry name" value="PAS domain"/>
    <property type="match status" value="2"/>
</dbReference>
<dbReference type="PROSITE" id="PS50113">
    <property type="entry name" value="PAC"/>
    <property type="match status" value="2"/>
</dbReference>
<keyword evidence="5" id="KW-1185">Reference proteome</keyword>
<dbReference type="CDD" id="cd01949">
    <property type="entry name" value="GGDEF"/>
    <property type="match status" value="1"/>
</dbReference>
<dbReference type="Proteomes" id="UP000663444">
    <property type="component" value="Chromosome"/>
</dbReference>
<protein>
    <submittedName>
        <fullName evidence="4">Diguanylate cyclase</fullName>
    </submittedName>
</protein>
<dbReference type="InterPro" id="IPR035965">
    <property type="entry name" value="PAS-like_dom_sf"/>
</dbReference>
<dbReference type="PANTHER" id="PTHR44757">
    <property type="entry name" value="DIGUANYLATE CYCLASE DGCP"/>
    <property type="match status" value="1"/>
</dbReference>
<evidence type="ECO:0000256" key="1">
    <source>
        <dbReference type="SAM" id="Phobius"/>
    </source>
</evidence>
<accession>A0A974Y3Q0</accession>
<feature type="transmembrane region" description="Helical" evidence="1">
    <location>
        <begin position="120"/>
        <end position="140"/>
    </location>
</feature>
<feature type="transmembrane region" description="Helical" evidence="1">
    <location>
        <begin position="29"/>
        <end position="49"/>
    </location>
</feature>
<feature type="domain" description="PAC" evidence="2">
    <location>
        <begin position="409"/>
        <end position="461"/>
    </location>
</feature>
<dbReference type="Pfam" id="PF00990">
    <property type="entry name" value="GGDEF"/>
    <property type="match status" value="1"/>
</dbReference>
<organism evidence="4 5">
    <name type="scientific">Azospira restricta</name>
    <dbReference type="NCBI Taxonomy" id="404405"/>
    <lineage>
        <taxon>Bacteria</taxon>
        <taxon>Pseudomonadati</taxon>
        <taxon>Pseudomonadota</taxon>
        <taxon>Betaproteobacteria</taxon>
        <taxon>Rhodocyclales</taxon>
        <taxon>Rhodocyclaceae</taxon>
        <taxon>Azospira</taxon>
    </lineage>
</organism>
<feature type="domain" description="GGDEF" evidence="3">
    <location>
        <begin position="493"/>
        <end position="626"/>
    </location>
</feature>
<dbReference type="FunFam" id="3.30.70.270:FF:000001">
    <property type="entry name" value="Diguanylate cyclase domain protein"/>
    <property type="match status" value="1"/>
</dbReference>
<dbReference type="InterPro" id="IPR001610">
    <property type="entry name" value="PAC"/>
</dbReference>
<proteinExistence type="predicted"/>
<feature type="transmembrane region" description="Helical" evidence="1">
    <location>
        <begin position="55"/>
        <end position="78"/>
    </location>
</feature>
<evidence type="ECO:0000313" key="4">
    <source>
        <dbReference type="EMBL" id="QRJ64009.1"/>
    </source>
</evidence>
<dbReference type="InterPro" id="IPR043128">
    <property type="entry name" value="Rev_trsase/Diguanyl_cyclase"/>
</dbReference>
<dbReference type="SMART" id="SM00086">
    <property type="entry name" value="PAC"/>
    <property type="match status" value="2"/>
</dbReference>
<evidence type="ECO:0000259" key="3">
    <source>
        <dbReference type="PROSITE" id="PS50887"/>
    </source>
</evidence>
<dbReference type="PROSITE" id="PS50887">
    <property type="entry name" value="GGDEF"/>
    <property type="match status" value="1"/>
</dbReference>
<dbReference type="KEGG" id="ares:IWH25_01195"/>
<dbReference type="InterPro" id="IPR029787">
    <property type="entry name" value="Nucleotide_cyclase"/>
</dbReference>
<dbReference type="Pfam" id="PF13426">
    <property type="entry name" value="PAS_9"/>
    <property type="match status" value="1"/>
</dbReference>
<gene>
    <name evidence="4" type="ORF">IWH25_01195</name>
</gene>
<dbReference type="EMBL" id="CP064781">
    <property type="protein sequence ID" value="QRJ64009.1"/>
    <property type="molecule type" value="Genomic_DNA"/>
</dbReference>
<dbReference type="InterPro" id="IPR000014">
    <property type="entry name" value="PAS"/>
</dbReference>
<keyword evidence="1" id="KW-0812">Transmembrane</keyword>
<keyword evidence="1" id="KW-0472">Membrane</keyword>
<evidence type="ECO:0000259" key="2">
    <source>
        <dbReference type="PROSITE" id="PS50113"/>
    </source>
</evidence>
<dbReference type="InterPro" id="IPR000160">
    <property type="entry name" value="GGDEF_dom"/>
</dbReference>
<dbReference type="NCBIfam" id="TIGR00229">
    <property type="entry name" value="sensory_box"/>
    <property type="match status" value="2"/>
</dbReference>